<dbReference type="InterPro" id="IPR021830">
    <property type="entry name" value="DUF3422"/>
</dbReference>
<keyword evidence="1" id="KW-0812">Transmembrane</keyword>
<dbReference type="RefSeq" id="WP_104001110.1">
    <property type="nucleotide sequence ID" value="NZ_FNVQ01000001.1"/>
</dbReference>
<feature type="transmembrane region" description="Helical" evidence="1">
    <location>
        <begin position="404"/>
        <end position="422"/>
    </location>
</feature>
<keyword evidence="1" id="KW-0472">Membrane</keyword>
<gene>
    <name evidence="2" type="ORF">SAMN05444390_10177</name>
</gene>
<dbReference type="OrthoDB" id="9767470at2"/>
<evidence type="ECO:0000256" key="1">
    <source>
        <dbReference type="SAM" id="Phobius"/>
    </source>
</evidence>
<evidence type="ECO:0000313" key="3">
    <source>
        <dbReference type="Proteomes" id="UP000236745"/>
    </source>
</evidence>
<keyword evidence="1" id="KW-1133">Transmembrane helix</keyword>
<dbReference type="EMBL" id="FNVQ01000001">
    <property type="protein sequence ID" value="SEF62228.1"/>
    <property type="molecule type" value="Genomic_DNA"/>
</dbReference>
<name>A0A1H5TJ75_9GAMM</name>
<evidence type="ECO:0000313" key="2">
    <source>
        <dbReference type="EMBL" id="SEF62228.1"/>
    </source>
</evidence>
<reference evidence="2 3" key="1">
    <citation type="submission" date="2016-10" db="EMBL/GenBank/DDBJ databases">
        <authorList>
            <person name="de Groot N.N."/>
        </authorList>
    </citation>
    <scope>NUCLEOTIDE SEQUENCE [LARGE SCALE GENOMIC DNA]</scope>
    <source>
        <strain evidence="2 3">DSM 22012</strain>
    </source>
</reference>
<organism evidence="2 3">
    <name type="scientific">Marinobacterium lutimaris</name>
    <dbReference type="NCBI Taxonomy" id="568106"/>
    <lineage>
        <taxon>Bacteria</taxon>
        <taxon>Pseudomonadati</taxon>
        <taxon>Pseudomonadota</taxon>
        <taxon>Gammaproteobacteria</taxon>
        <taxon>Oceanospirillales</taxon>
        <taxon>Oceanospirillaceae</taxon>
        <taxon>Marinobacterium</taxon>
    </lineage>
</organism>
<keyword evidence="3" id="KW-1185">Reference proteome</keyword>
<accession>A0A1H5TJ75</accession>
<protein>
    <submittedName>
        <fullName evidence="2">Uncharacterized membrane-anchored protein</fullName>
    </submittedName>
</protein>
<feature type="transmembrane region" description="Helical" evidence="1">
    <location>
        <begin position="365"/>
        <end position="384"/>
    </location>
</feature>
<sequence>MKDVIQHLETHPLRDMLYGELHSRPFQVIPSPARVTHLALQVDEAQRAEQFRHLQKLHEILGYEVPQVETQCYEQTFGNLRIRWEKHLEFTSYTFINLAPLSHPDPFTEQGISELPFGWLEGLPGTVVAAFHVAIEDARENPEPEPNEVKPWFEQMRLVGSSPQSGDARVWTAFQLHSDGFGRLLVYNKRMSDSQLGRLVQRLVEIETYRLMTLLALPEARRTSPALGDMDAKLANLTGVLADNHQVDDSAVLSELTQMAAQIEAFRAQTTFRFTATRAYADLIISRLAELREDEVSGHLTINEFLSRRLLPAVRTCNAVSERLDDLSRRVDRVSDMMRTRVEMAIQQQNRELLSSMDRRSRIQLMMQHTVEGLSVAAISYYLVGLVKYLLEAIYGAGVPFDKTIATGMMVPIVLLAVWLATRRIHHHFHALAEDELAEGNTGKKRNERRKRN</sequence>
<dbReference type="AlphaFoldDB" id="A0A1H5TJ75"/>
<dbReference type="Pfam" id="PF11902">
    <property type="entry name" value="DUF3422"/>
    <property type="match status" value="1"/>
</dbReference>
<dbReference type="Proteomes" id="UP000236745">
    <property type="component" value="Unassembled WGS sequence"/>
</dbReference>
<proteinExistence type="predicted"/>